<evidence type="ECO:0000256" key="1">
    <source>
        <dbReference type="ARBA" id="ARBA00006484"/>
    </source>
</evidence>
<accession>A0AB39CM85</accession>
<dbReference type="SUPFAM" id="SSF51735">
    <property type="entry name" value="NAD(P)-binding Rossmann-fold domains"/>
    <property type="match status" value="1"/>
</dbReference>
<organism evidence="4">
    <name type="scientific">Castellaniella ginsengisoli</name>
    <dbReference type="NCBI Taxonomy" id="546114"/>
    <lineage>
        <taxon>Bacteria</taxon>
        <taxon>Pseudomonadati</taxon>
        <taxon>Pseudomonadota</taxon>
        <taxon>Betaproteobacteria</taxon>
        <taxon>Burkholderiales</taxon>
        <taxon>Alcaligenaceae</taxon>
        <taxon>Castellaniella</taxon>
    </lineage>
</organism>
<dbReference type="PRINTS" id="PR00081">
    <property type="entry name" value="GDHRDH"/>
</dbReference>
<dbReference type="InterPro" id="IPR020904">
    <property type="entry name" value="Sc_DH/Rdtase_CS"/>
</dbReference>
<dbReference type="EMBL" id="CP158252">
    <property type="protein sequence ID" value="XDJ43241.1"/>
    <property type="molecule type" value="Genomic_DNA"/>
</dbReference>
<protein>
    <submittedName>
        <fullName evidence="4">SDR family NAD(P)-dependent oxidoreductase</fullName>
    </submittedName>
</protein>
<dbReference type="GO" id="GO:0016616">
    <property type="term" value="F:oxidoreductase activity, acting on the CH-OH group of donors, NAD or NADP as acceptor"/>
    <property type="evidence" value="ECO:0007669"/>
    <property type="project" value="UniProtKB-ARBA"/>
</dbReference>
<reference evidence="4" key="1">
    <citation type="submission" date="2024-05" db="EMBL/GenBank/DDBJ databases">
        <authorList>
            <person name="Luo Y.-C."/>
            <person name="Nicholds J."/>
            <person name="Mortimer T."/>
            <person name="Maboni G."/>
        </authorList>
    </citation>
    <scope>NUCLEOTIDE SEQUENCE</scope>
    <source>
        <strain evidence="4">153920</strain>
    </source>
</reference>
<dbReference type="PROSITE" id="PS00061">
    <property type="entry name" value="ADH_SHORT"/>
    <property type="match status" value="1"/>
</dbReference>
<evidence type="ECO:0000313" key="4">
    <source>
        <dbReference type="EMBL" id="XDJ43241.1"/>
    </source>
</evidence>
<proteinExistence type="inferred from homology"/>
<name>A0AB39CM85_9BURK</name>
<dbReference type="InterPro" id="IPR036291">
    <property type="entry name" value="NAD(P)-bd_dom_sf"/>
</dbReference>
<dbReference type="FunFam" id="3.40.50.720:FF:000047">
    <property type="entry name" value="NADP-dependent L-serine/L-allo-threonine dehydrogenase"/>
    <property type="match status" value="1"/>
</dbReference>
<sequence>MHDSTPAQIALVTGASAGFGRAICERFLRDGYRVIAAARRMERLLDLQQRYGDAVLPVALDVRDEQAIADMKASLPEGWRDIDILVNNAGLALGTEKAQEALLQDWRTMIDTNITGLALMTHAFLPGMVARKRGLVVNIGSVAGKYPYPGGNVYGGTKAFVAQFSRNLRADLAGTGVRVTDVQPGLCGDTEFSLTRYRGDRDKADSVYAGAHPLGPDDIAETVAWVASLPPRVNINAIEVMPTSQSFSALTITRNP</sequence>
<evidence type="ECO:0000256" key="2">
    <source>
        <dbReference type="ARBA" id="ARBA00023002"/>
    </source>
</evidence>
<dbReference type="PANTHER" id="PTHR42901">
    <property type="entry name" value="ALCOHOL DEHYDROGENASE"/>
    <property type="match status" value="1"/>
</dbReference>
<dbReference type="RefSeq" id="WP_368644051.1">
    <property type="nucleotide sequence ID" value="NZ_CP158252.1"/>
</dbReference>
<dbReference type="Pfam" id="PF00106">
    <property type="entry name" value="adh_short"/>
    <property type="match status" value="1"/>
</dbReference>
<dbReference type="Gene3D" id="3.40.50.720">
    <property type="entry name" value="NAD(P)-binding Rossmann-like Domain"/>
    <property type="match status" value="1"/>
</dbReference>
<keyword evidence="2" id="KW-0560">Oxidoreductase</keyword>
<gene>
    <name evidence="4" type="ORF">ABRY99_06705</name>
</gene>
<dbReference type="PANTHER" id="PTHR42901:SF1">
    <property type="entry name" value="ALCOHOL DEHYDROGENASE"/>
    <property type="match status" value="1"/>
</dbReference>
<evidence type="ECO:0000256" key="3">
    <source>
        <dbReference type="RuleBase" id="RU000363"/>
    </source>
</evidence>
<dbReference type="PRINTS" id="PR00080">
    <property type="entry name" value="SDRFAMILY"/>
</dbReference>
<dbReference type="InterPro" id="IPR002347">
    <property type="entry name" value="SDR_fam"/>
</dbReference>
<dbReference type="AlphaFoldDB" id="A0AB39CM85"/>
<comment type="similarity">
    <text evidence="1 3">Belongs to the short-chain dehydrogenases/reductases (SDR) family.</text>
</comment>